<evidence type="ECO:0000313" key="2">
    <source>
        <dbReference type="Proteomes" id="UP001153069"/>
    </source>
</evidence>
<dbReference type="AlphaFoldDB" id="A0A9N8H559"/>
<dbReference type="Proteomes" id="UP001153069">
    <property type="component" value="Unassembled WGS sequence"/>
</dbReference>
<name>A0A9N8H559_9STRA</name>
<organism evidence="1 2">
    <name type="scientific">Seminavis robusta</name>
    <dbReference type="NCBI Taxonomy" id="568900"/>
    <lineage>
        <taxon>Eukaryota</taxon>
        <taxon>Sar</taxon>
        <taxon>Stramenopiles</taxon>
        <taxon>Ochrophyta</taxon>
        <taxon>Bacillariophyta</taxon>
        <taxon>Bacillariophyceae</taxon>
        <taxon>Bacillariophycidae</taxon>
        <taxon>Naviculales</taxon>
        <taxon>Naviculaceae</taxon>
        <taxon>Seminavis</taxon>
    </lineage>
</organism>
<sequence>MGSAFSKSSHSTNDFELAIKSSKELEWVLEDAFGATGKGLHEKISSAAIVNPDLSQSLVRNMRYLATIRNKLVHERGFDAIPDRKRFIEKFEASQEELKTSIIQFQNRNKKAKTMTAAASENCIVM</sequence>
<keyword evidence="2" id="KW-1185">Reference proteome</keyword>
<reference evidence="1" key="1">
    <citation type="submission" date="2020-06" db="EMBL/GenBank/DDBJ databases">
        <authorList>
            <consortium name="Plant Systems Biology data submission"/>
        </authorList>
    </citation>
    <scope>NUCLEOTIDE SEQUENCE</scope>
    <source>
        <strain evidence="1">D6</strain>
    </source>
</reference>
<evidence type="ECO:0000313" key="1">
    <source>
        <dbReference type="EMBL" id="CAB9501281.1"/>
    </source>
</evidence>
<dbReference type="EMBL" id="CAICTM010000103">
    <property type="protein sequence ID" value="CAB9501281.1"/>
    <property type="molecule type" value="Genomic_DNA"/>
</dbReference>
<gene>
    <name evidence="1" type="ORF">SEMRO_104_G052840.1</name>
</gene>
<protein>
    <submittedName>
        <fullName evidence="1">Uncharacterized protein</fullName>
    </submittedName>
</protein>
<proteinExistence type="predicted"/>
<comment type="caution">
    <text evidence="1">The sequence shown here is derived from an EMBL/GenBank/DDBJ whole genome shotgun (WGS) entry which is preliminary data.</text>
</comment>
<accession>A0A9N8H559</accession>
<dbReference type="OrthoDB" id="10261355at2759"/>